<dbReference type="NCBIfam" id="TIGR03057">
    <property type="entry name" value="xxxLxxG_by_4"/>
    <property type="match status" value="1"/>
</dbReference>
<gene>
    <name evidence="9" type="ORF">EPD65_05420</name>
</gene>
<dbReference type="OrthoDB" id="2365435at2"/>
<proteinExistence type="inferred from homology"/>
<evidence type="ECO:0000256" key="2">
    <source>
        <dbReference type="ARBA" id="ARBA00010157"/>
    </source>
</evidence>
<comment type="caution">
    <text evidence="9">The sequence shown here is derived from an EMBL/GenBank/DDBJ whole genome shotgun (WGS) entry which is preliminary data.</text>
</comment>
<organism evidence="9 10">
    <name type="scientific">Nocardioides jejuensis</name>
    <dbReference type="NCBI Taxonomy" id="2502782"/>
    <lineage>
        <taxon>Bacteria</taxon>
        <taxon>Bacillati</taxon>
        <taxon>Actinomycetota</taxon>
        <taxon>Actinomycetes</taxon>
        <taxon>Propionibacteriales</taxon>
        <taxon>Nocardioidaceae</taxon>
        <taxon>Nocardioides</taxon>
    </lineage>
</organism>
<comment type="similarity">
    <text evidence="2">Belongs to the resistance-nodulation-cell division (RND) (TC 2.A.6) family. MmpL subfamily.</text>
</comment>
<feature type="transmembrane region" description="Helical" evidence="7">
    <location>
        <begin position="191"/>
        <end position="210"/>
    </location>
</feature>
<feature type="transmembrane region" description="Helical" evidence="7">
    <location>
        <begin position="292"/>
        <end position="318"/>
    </location>
</feature>
<evidence type="ECO:0000313" key="9">
    <source>
        <dbReference type="EMBL" id="TCJ30025.1"/>
    </source>
</evidence>
<evidence type="ECO:0000256" key="7">
    <source>
        <dbReference type="SAM" id="Phobius"/>
    </source>
</evidence>
<dbReference type="Proteomes" id="UP000295453">
    <property type="component" value="Unassembled WGS sequence"/>
</dbReference>
<keyword evidence="3" id="KW-1003">Cell membrane</keyword>
<comment type="subcellular location">
    <subcellularLocation>
        <location evidence="1">Cell membrane</location>
        <topology evidence="1">Multi-pass membrane protein</topology>
    </subcellularLocation>
</comment>
<feature type="transmembrane region" description="Helical" evidence="7">
    <location>
        <begin position="867"/>
        <end position="892"/>
    </location>
</feature>
<keyword evidence="4 7" id="KW-0812">Transmembrane</keyword>
<feature type="transmembrane region" description="Helical" evidence="7">
    <location>
        <begin position="841"/>
        <end position="860"/>
    </location>
</feature>
<dbReference type="InterPro" id="IPR023908">
    <property type="entry name" value="xxxLxxG_rpt"/>
</dbReference>
<evidence type="ECO:0000256" key="1">
    <source>
        <dbReference type="ARBA" id="ARBA00004651"/>
    </source>
</evidence>
<dbReference type="Gene3D" id="1.20.1640.10">
    <property type="entry name" value="Multidrug efflux transporter AcrB transmembrane domain"/>
    <property type="match status" value="2"/>
</dbReference>
<keyword evidence="6 7" id="KW-0472">Membrane</keyword>
<dbReference type="GO" id="GO:0005886">
    <property type="term" value="C:plasma membrane"/>
    <property type="evidence" value="ECO:0007669"/>
    <property type="project" value="UniProtKB-SubCell"/>
</dbReference>
<dbReference type="EMBL" id="SJZJ01000006">
    <property type="protein sequence ID" value="TCJ30025.1"/>
    <property type="molecule type" value="Genomic_DNA"/>
</dbReference>
<dbReference type="Pfam" id="PF03176">
    <property type="entry name" value="MMPL"/>
    <property type="match status" value="2"/>
</dbReference>
<feature type="transmembrane region" description="Helical" evidence="7">
    <location>
        <begin position="20"/>
        <end position="38"/>
    </location>
</feature>
<feature type="transmembrane region" description="Helical" evidence="7">
    <location>
        <begin position="217"/>
        <end position="239"/>
    </location>
</feature>
<evidence type="ECO:0000259" key="8">
    <source>
        <dbReference type="Pfam" id="PF03176"/>
    </source>
</evidence>
<keyword evidence="10" id="KW-1185">Reference proteome</keyword>
<dbReference type="PANTHER" id="PTHR33406">
    <property type="entry name" value="MEMBRANE PROTEIN MJ1562-RELATED"/>
    <property type="match status" value="1"/>
</dbReference>
<evidence type="ECO:0000313" key="10">
    <source>
        <dbReference type="Proteomes" id="UP000295453"/>
    </source>
</evidence>
<reference evidence="9 10" key="1">
    <citation type="submission" date="2019-03" db="EMBL/GenBank/DDBJ databases">
        <authorList>
            <person name="Kim M.K.M."/>
        </authorList>
    </citation>
    <scope>NUCLEOTIDE SEQUENCE [LARGE SCALE GENOMIC DNA]</scope>
    <source>
        <strain evidence="9 10">18JY15-6</strain>
    </source>
</reference>
<evidence type="ECO:0000256" key="6">
    <source>
        <dbReference type="ARBA" id="ARBA00023136"/>
    </source>
</evidence>
<evidence type="ECO:0000256" key="3">
    <source>
        <dbReference type="ARBA" id="ARBA00022475"/>
    </source>
</evidence>
<name>A0A4R1CHU1_9ACTN</name>
<feature type="domain" description="Membrane transport protein MMPL" evidence="8">
    <location>
        <begin position="52"/>
        <end position="379"/>
    </location>
</feature>
<accession>A0A4R1CHU1</accession>
<sequence>MDHAPGPLIARLASFAVRRAVFVVLAWLGLAIALNLAIPQLESVVAKDSTPILPADSPSAVALHRMDSDFGNGRSTSFIFVVAERPSGLTAADRAWMRGLVPRLQKDADNVTFVQDVATRPDLLKALTSTDGKAAYLQVGLPGATGAPTAIQQIESVRDIVDADRPAGLNAAVSGPAATIADMEVAVEKSILLITVATVALIALLLMVIYRSIVVTGLILGSIGLALGVARAMSAWMGLHVFAVSTFTGSFLTAVVLGASTDYAVFLVSRYHELRRNGVDTDTAVREAAGRVSGVIIGSALTVVVANAAMLVCHVGIYKTTGPAIAVSIVTTLAMALTFTPALVTLAARRGLIEPKPVSATRAGRWPAIAAYVSTRPARVLALGLIPLLALAALYPFLQLSFDERGVQPDDTDSNDGYALLAQHFPLNEVLPDYVLVHSSHDLRDARSLAALEHVARAIEQTPGVTSVRGITRPLGTPIKEASVGYVAGVVGDRLGSAEDKLADKSGGVADLRNGSARLEAGATRLSDGANRVADGSGQAVTGSGRLLDGAEQLRAGLERLAAGSGDAATGSQQLRAGATRLADELEAGQARAQYAVDGLGKAYTALKSSVGCSLDPICARARTGVRRVWEGERDELIPGMRDAAAGARRIADGSIDLADGLAQIDAGLQRARGGATDLADGGRLLHSRLGDLAAGADQVADGADKVAAGTGRVAGGTDQMATSLQELQSGLTRASTALKEAGAASKDPAIGGFYLPSANLADPRLATANGLFLSADGHTARLVVLGATDTFKHAASERAGTIAGTANNALRGTALDGADVEVTGLATINSDLDTISTHEFYLVAGLALLAVLLILIVLLRSLLAPLFLLAAVCLSYAAAMGLGVLVWQLLLGHPLDWSVPAIAFILLVAVGADYNLLLMKRMLEDSPDGSPAGIARAVAATGGVITSAGLLFAASMFAMMSGSVLTLAQIGFTIGMGLLLDTFVVRTLVIPSVATLLGPRIWWPRRPA</sequence>
<dbReference type="SUPFAM" id="SSF82866">
    <property type="entry name" value="Multidrug efflux transporter AcrB transmembrane domain"/>
    <property type="match status" value="2"/>
</dbReference>
<dbReference type="RefSeq" id="WP_131582149.1">
    <property type="nucleotide sequence ID" value="NZ_SJZJ01000006.1"/>
</dbReference>
<feature type="domain" description="Membrane transport protein MMPL" evidence="8">
    <location>
        <begin position="723"/>
        <end position="1007"/>
    </location>
</feature>
<evidence type="ECO:0000256" key="5">
    <source>
        <dbReference type="ARBA" id="ARBA00022989"/>
    </source>
</evidence>
<dbReference type="PANTHER" id="PTHR33406:SF6">
    <property type="entry name" value="MEMBRANE PROTEIN YDGH-RELATED"/>
    <property type="match status" value="1"/>
</dbReference>
<dbReference type="InterPro" id="IPR050545">
    <property type="entry name" value="Mycobact_MmpL"/>
</dbReference>
<feature type="transmembrane region" description="Helical" evidence="7">
    <location>
        <begin position="324"/>
        <end position="348"/>
    </location>
</feature>
<dbReference type="AlphaFoldDB" id="A0A4R1CHU1"/>
<feature type="transmembrane region" description="Helical" evidence="7">
    <location>
        <begin position="898"/>
        <end position="918"/>
    </location>
</feature>
<feature type="transmembrane region" description="Helical" evidence="7">
    <location>
        <begin position="938"/>
        <end position="959"/>
    </location>
</feature>
<keyword evidence="5 7" id="KW-1133">Transmembrane helix</keyword>
<evidence type="ECO:0000256" key="4">
    <source>
        <dbReference type="ARBA" id="ARBA00022692"/>
    </source>
</evidence>
<protein>
    <submittedName>
        <fullName evidence="9">RND family transporter</fullName>
    </submittedName>
</protein>
<dbReference type="InterPro" id="IPR004869">
    <property type="entry name" value="MMPL_dom"/>
</dbReference>